<keyword evidence="2" id="KW-1185">Reference proteome</keyword>
<sequence length="118" mass="13474">MKLAEGLSIEDVSEDDDYEDDVTDSILNADYESLDVETIKESSPFTIVFSKVVEVVDAKTIKSPECVMKRDVVFKCFETNLGRWRRSAPCSRIRRARMLRTSVSGGDPHHVQEFEEQL</sequence>
<dbReference type="EMBL" id="JAIWYP010000009">
    <property type="protein sequence ID" value="KAH3777326.1"/>
    <property type="molecule type" value="Genomic_DNA"/>
</dbReference>
<protein>
    <submittedName>
        <fullName evidence="1">Uncharacterized protein</fullName>
    </submittedName>
</protein>
<accession>A0A9D4EEW6</accession>
<reference evidence="1" key="2">
    <citation type="submission" date="2020-11" db="EMBL/GenBank/DDBJ databases">
        <authorList>
            <person name="McCartney M.A."/>
            <person name="Auch B."/>
            <person name="Kono T."/>
            <person name="Mallez S."/>
            <person name="Becker A."/>
            <person name="Gohl D.M."/>
            <person name="Silverstein K.A.T."/>
            <person name="Koren S."/>
            <person name="Bechman K.B."/>
            <person name="Herman A."/>
            <person name="Abrahante J.E."/>
            <person name="Garbe J."/>
        </authorList>
    </citation>
    <scope>NUCLEOTIDE SEQUENCE</scope>
    <source>
        <strain evidence="1">Duluth1</strain>
        <tissue evidence="1">Whole animal</tissue>
    </source>
</reference>
<proteinExistence type="predicted"/>
<reference evidence="1" key="1">
    <citation type="journal article" date="2019" name="bioRxiv">
        <title>The Genome of the Zebra Mussel, Dreissena polymorpha: A Resource for Invasive Species Research.</title>
        <authorList>
            <person name="McCartney M.A."/>
            <person name="Auch B."/>
            <person name="Kono T."/>
            <person name="Mallez S."/>
            <person name="Zhang Y."/>
            <person name="Obille A."/>
            <person name="Becker A."/>
            <person name="Abrahante J.E."/>
            <person name="Garbe J."/>
            <person name="Badalamenti J.P."/>
            <person name="Herman A."/>
            <person name="Mangelson H."/>
            <person name="Liachko I."/>
            <person name="Sullivan S."/>
            <person name="Sone E.D."/>
            <person name="Koren S."/>
            <person name="Silverstein K.A.T."/>
            <person name="Beckman K.B."/>
            <person name="Gohl D.M."/>
        </authorList>
    </citation>
    <scope>NUCLEOTIDE SEQUENCE</scope>
    <source>
        <strain evidence="1">Duluth1</strain>
        <tissue evidence="1">Whole animal</tissue>
    </source>
</reference>
<dbReference type="AlphaFoldDB" id="A0A9D4EEW6"/>
<evidence type="ECO:0000313" key="1">
    <source>
        <dbReference type="EMBL" id="KAH3777326.1"/>
    </source>
</evidence>
<name>A0A9D4EEW6_DREPO</name>
<gene>
    <name evidence="1" type="ORF">DPMN_178766</name>
</gene>
<dbReference type="Proteomes" id="UP000828390">
    <property type="component" value="Unassembled WGS sequence"/>
</dbReference>
<evidence type="ECO:0000313" key="2">
    <source>
        <dbReference type="Proteomes" id="UP000828390"/>
    </source>
</evidence>
<comment type="caution">
    <text evidence="1">The sequence shown here is derived from an EMBL/GenBank/DDBJ whole genome shotgun (WGS) entry which is preliminary data.</text>
</comment>
<organism evidence="1 2">
    <name type="scientific">Dreissena polymorpha</name>
    <name type="common">Zebra mussel</name>
    <name type="synonym">Mytilus polymorpha</name>
    <dbReference type="NCBI Taxonomy" id="45954"/>
    <lineage>
        <taxon>Eukaryota</taxon>
        <taxon>Metazoa</taxon>
        <taxon>Spiralia</taxon>
        <taxon>Lophotrochozoa</taxon>
        <taxon>Mollusca</taxon>
        <taxon>Bivalvia</taxon>
        <taxon>Autobranchia</taxon>
        <taxon>Heteroconchia</taxon>
        <taxon>Euheterodonta</taxon>
        <taxon>Imparidentia</taxon>
        <taxon>Neoheterodontei</taxon>
        <taxon>Myida</taxon>
        <taxon>Dreissenoidea</taxon>
        <taxon>Dreissenidae</taxon>
        <taxon>Dreissena</taxon>
    </lineage>
</organism>